<reference evidence="2" key="1">
    <citation type="submission" date="2016-06" db="EMBL/GenBank/DDBJ databases">
        <title>Parallel loss of symbiosis genes in relatives of nitrogen-fixing non-legume Parasponia.</title>
        <authorList>
            <person name="Van Velzen R."/>
            <person name="Holmer R."/>
            <person name="Bu F."/>
            <person name="Rutten L."/>
            <person name="Van Zeijl A."/>
            <person name="Liu W."/>
            <person name="Santuari L."/>
            <person name="Cao Q."/>
            <person name="Sharma T."/>
            <person name="Shen D."/>
            <person name="Roswanjaya Y."/>
            <person name="Wardhani T."/>
            <person name="Kalhor M.S."/>
            <person name="Jansen J."/>
            <person name="Van den Hoogen J."/>
            <person name="Gungor B."/>
            <person name="Hartog M."/>
            <person name="Hontelez J."/>
            <person name="Verver J."/>
            <person name="Yang W.-C."/>
            <person name="Schijlen E."/>
            <person name="Repin R."/>
            <person name="Schilthuizen M."/>
            <person name="Schranz E."/>
            <person name="Heidstra R."/>
            <person name="Miyata K."/>
            <person name="Fedorova E."/>
            <person name="Kohlen W."/>
            <person name="Bisseling T."/>
            <person name="Smit S."/>
            <person name="Geurts R."/>
        </authorList>
    </citation>
    <scope>NUCLEOTIDE SEQUENCE [LARGE SCALE GENOMIC DNA]</scope>
    <source>
        <strain evidence="2">cv. WU1-14</strain>
    </source>
</reference>
<name>A0A2P5BUD6_PARAD</name>
<dbReference type="EMBL" id="JXTB01000220">
    <property type="protein sequence ID" value="PON52384.1"/>
    <property type="molecule type" value="Genomic_DNA"/>
</dbReference>
<evidence type="ECO:0000313" key="2">
    <source>
        <dbReference type="Proteomes" id="UP000237105"/>
    </source>
</evidence>
<comment type="caution">
    <text evidence="1">The sequence shown here is derived from an EMBL/GenBank/DDBJ whole genome shotgun (WGS) entry which is preliminary data.</text>
</comment>
<dbReference type="Proteomes" id="UP000237105">
    <property type="component" value="Unassembled WGS sequence"/>
</dbReference>
<accession>A0A2P5BUD6</accession>
<protein>
    <submittedName>
        <fullName evidence="1">Uncharacterized protein</fullName>
    </submittedName>
</protein>
<evidence type="ECO:0000313" key="1">
    <source>
        <dbReference type="EMBL" id="PON52384.1"/>
    </source>
</evidence>
<dbReference type="AlphaFoldDB" id="A0A2P5BUD6"/>
<keyword evidence="2" id="KW-1185">Reference proteome</keyword>
<organism evidence="1 2">
    <name type="scientific">Parasponia andersonii</name>
    <name type="common">Sponia andersonii</name>
    <dbReference type="NCBI Taxonomy" id="3476"/>
    <lineage>
        <taxon>Eukaryota</taxon>
        <taxon>Viridiplantae</taxon>
        <taxon>Streptophyta</taxon>
        <taxon>Embryophyta</taxon>
        <taxon>Tracheophyta</taxon>
        <taxon>Spermatophyta</taxon>
        <taxon>Magnoliopsida</taxon>
        <taxon>eudicotyledons</taxon>
        <taxon>Gunneridae</taxon>
        <taxon>Pentapetalae</taxon>
        <taxon>rosids</taxon>
        <taxon>fabids</taxon>
        <taxon>Rosales</taxon>
        <taxon>Cannabaceae</taxon>
        <taxon>Parasponia</taxon>
    </lineage>
</organism>
<gene>
    <name evidence="1" type="ORF">PanWU01x14_209780</name>
</gene>
<proteinExistence type="predicted"/>
<sequence length="147" mass="16627">MIPHRPLGCPRLGPSPSQTLDGLGPVRFLPRQLGVGSPKGLPPEYNEKQLTALDPDRVFNAILNSSHRRRRKLGYNGAEEITIISARDLWKKSWGKRWPPPPLRPCLKSKALWHSKDTWTVGGYNTSGSETRGQLVKTALTVWRRLW</sequence>